<dbReference type="OrthoDB" id="9810005at2"/>
<feature type="binding site" evidence="7">
    <location>
        <position position="130"/>
    </location>
    <ligand>
        <name>a divalent metal cation</name>
        <dbReference type="ChEBI" id="CHEBI:60240"/>
        <label>2</label>
    </ligand>
</feature>
<keyword evidence="1" id="KW-0963">Cytoplasm</keyword>
<dbReference type="CDD" id="cd01310">
    <property type="entry name" value="TatD_DNAse"/>
    <property type="match status" value="1"/>
</dbReference>
<dbReference type="PANTHER" id="PTHR10060">
    <property type="entry name" value="TATD FAMILY DEOXYRIBONUCLEASE"/>
    <property type="match status" value="1"/>
</dbReference>
<protein>
    <submittedName>
        <fullName evidence="8">Hydrolase TatD</fullName>
    </submittedName>
</protein>
<keyword evidence="5" id="KW-0269">Exonuclease</keyword>
<keyword evidence="3 7" id="KW-0479">Metal-binding</keyword>
<evidence type="ECO:0000256" key="4">
    <source>
        <dbReference type="ARBA" id="ARBA00022801"/>
    </source>
</evidence>
<dbReference type="Pfam" id="PF01026">
    <property type="entry name" value="TatD_DNase"/>
    <property type="match status" value="1"/>
</dbReference>
<keyword evidence="4 8" id="KW-0378">Hydrolase</keyword>
<sequence>MNLIDIGANLTHDSFDRDRDAVLQRARDAGVARMIVTGASREHSPKALALAQAHPGLLSATAGVHPHHAIEYTDECDADMRALHAHPEVVAVGETGLDYFRDFSPRPAQRRAFERQLQIGVDTGKPLFLHQRDAHADFLAIMKDFDGRLGPAVVHCFTGTREELFDYLDRDWHIGITGWLCDERRGAHLREIVKNIPANRLMVETDAPYLLPRTLRPMPKDRRNEPAFLPHIVEELARDRGEDVAVTAANASATARAFFRLPDSRPAFGANAFMSVVPAKAGIQRLRAVESKDTGSPPSRG</sequence>
<evidence type="ECO:0000256" key="3">
    <source>
        <dbReference type="ARBA" id="ARBA00022723"/>
    </source>
</evidence>
<organism evidence="8 9">
    <name type="scientific">Luteimonas marina</name>
    <dbReference type="NCBI Taxonomy" id="488485"/>
    <lineage>
        <taxon>Bacteria</taxon>
        <taxon>Pseudomonadati</taxon>
        <taxon>Pseudomonadota</taxon>
        <taxon>Gammaproteobacteria</taxon>
        <taxon>Lysobacterales</taxon>
        <taxon>Lysobacteraceae</taxon>
        <taxon>Luteimonas</taxon>
    </lineage>
</organism>
<dbReference type="InterPro" id="IPR001130">
    <property type="entry name" value="TatD-like"/>
</dbReference>
<evidence type="ECO:0000256" key="1">
    <source>
        <dbReference type="ARBA" id="ARBA00022490"/>
    </source>
</evidence>
<evidence type="ECO:0000256" key="2">
    <source>
        <dbReference type="ARBA" id="ARBA00022722"/>
    </source>
</evidence>
<feature type="binding site" evidence="7">
    <location>
        <position position="94"/>
    </location>
    <ligand>
        <name>a divalent metal cation</name>
        <dbReference type="ChEBI" id="CHEBI:60240"/>
        <label>1</label>
    </ligand>
</feature>
<evidence type="ECO:0000256" key="5">
    <source>
        <dbReference type="ARBA" id="ARBA00022839"/>
    </source>
</evidence>
<keyword evidence="2" id="KW-0540">Nuclease</keyword>
<dbReference type="PIRSF" id="PIRSF005902">
    <property type="entry name" value="DNase_TatD"/>
    <property type="match status" value="1"/>
</dbReference>
<evidence type="ECO:0000256" key="6">
    <source>
        <dbReference type="ARBA" id="ARBA00022842"/>
    </source>
</evidence>
<dbReference type="GO" id="GO:0046872">
    <property type="term" value="F:metal ion binding"/>
    <property type="evidence" value="ECO:0007669"/>
    <property type="project" value="UniProtKB-KW"/>
</dbReference>
<dbReference type="FunFam" id="3.20.20.140:FF:000018">
    <property type="entry name" value="3'-5' ssDNA/RNA exonuclease TatD"/>
    <property type="match status" value="1"/>
</dbReference>
<reference evidence="8 9" key="1">
    <citation type="journal article" date="2008" name="Int. J. Syst. Evol. Microbiol.">
        <title>Luteimonas marina sp. nov., isolated from seawater.</title>
        <authorList>
            <person name="Baik K.S."/>
            <person name="Park S.C."/>
            <person name="Kim M.S."/>
            <person name="Kim E.M."/>
            <person name="Park C."/>
            <person name="Chun J."/>
            <person name="Seong C.N."/>
        </authorList>
    </citation>
    <scope>NUCLEOTIDE SEQUENCE [LARGE SCALE GENOMIC DNA]</scope>
    <source>
        <strain evidence="8 9">FR1330</strain>
    </source>
</reference>
<proteinExistence type="predicted"/>
<dbReference type="AlphaFoldDB" id="A0A5C5U9F9"/>
<keyword evidence="9" id="KW-1185">Reference proteome</keyword>
<feature type="binding site" evidence="7">
    <location>
        <position position="206"/>
    </location>
    <ligand>
        <name>a divalent metal cation</name>
        <dbReference type="ChEBI" id="CHEBI:60240"/>
        <label>1</label>
    </ligand>
</feature>
<gene>
    <name evidence="8" type="ORF">FQY83_04440</name>
</gene>
<name>A0A5C5U9F9_9GAMM</name>
<dbReference type="Proteomes" id="UP000319980">
    <property type="component" value="Unassembled WGS sequence"/>
</dbReference>
<feature type="binding site" evidence="7">
    <location>
        <position position="155"/>
    </location>
    <ligand>
        <name>a divalent metal cation</name>
        <dbReference type="ChEBI" id="CHEBI:60240"/>
        <label>2</label>
    </ligand>
</feature>
<dbReference type="SUPFAM" id="SSF51556">
    <property type="entry name" value="Metallo-dependent hydrolases"/>
    <property type="match status" value="1"/>
</dbReference>
<comment type="caution">
    <text evidence="8">The sequence shown here is derived from an EMBL/GenBank/DDBJ whole genome shotgun (WGS) entry which is preliminary data.</text>
</comment>
<accession>A0A5C5U9F9</accession>
<evidence type="ECO:0000256" key="7">
    <source>
        <dbReference type="PIRSR" id="PIRSR005902-1"/>
    </source>
</evidence>
<evidence type="ECO:0000313" key="9">
    <source>
        <dbReference type="Proteomes" id="UP000319980"/>
    </source>
</evidence>
<dbReference type="InterPro" id="IPR032466">
    <property type="entry name" value="Metal_Hydrolase"/>
</dbReference>
<dbReference type="EMBL" id="VOHK01000002">
    <property type="protein sequence ID" value="TWT22285.1"/>
    <property type="molecule type" value="Genomic_DNA"/>
</dbReference>
<dbReference type="PANTHER" id="PTHR10060:SF15">
    <property type="entry name" value="DEOXYRIBONUCLEASE TATDN1"/>
    <property type="match status" value="1"/>
</dbReference>
<keyword evidence="6" id="KW-0460">Magnesium</keyword>
<evidence type="ECO:0000313" key="8">
    <source>
        <dbReference type="EMBL" id="TWT22285.1"/>
    </source>
</evidence>
<dbReference type="InterPro" id="IPR050891">
    <property type="entry name" value="TatD-type_Hydrolase"/>
</dbReference>
<dbReference type="Gene3D" id="3.20.20.140">
    <property type="entry name" value="Metal-dependent hydrolases"/>
    <property type="match status" value="1"/>
</dbReference>
<dbReference type="GO" id="GO:0004527">
    <property type="term" value="F:exonuclease activity"/>
    <property type="evidence" value="ECO:0007669"/>
    <property type="project" value="UniProtKB-KW"/>
</dbReference>